<dbReference type="GeneID" id="36831302"/>
<keyword evidence="2" id="KW-1185">Reference proteome</keyword>
<accession>A0A2U9ID33</accession>
<evidence type="ECO:0000313" key="1">
    <source>
        <dbReference type="EMBL" id="AWR93916.1"/>
    </source>
</evidence>
<sequence>MDRKIVIAIISILILSVVYVELTLHPLQVNETLPSNKSSTLQYSQDNEISPPISIDLAKNYYYVTYNSSLKLFMECPYANTYFVESDNLLASIALKYLNLSYPVFSNIKGNLTLSPYLVLIGVHNFSWNFRDPVNDKIWKNIYITNFTNKSMSYLSWYEFADLSFLYSIYLMENGNYTAMKVFSITMKDFWNGYGFVDESFNGVYSSYKIALAIIAWKYIYAHNETFALKYLKDIEEMYNVASHLQSPIGGYFTGYTVINNTIMPQGNVNTETTSLFVIAFLMNPEIIKGN</sequence>
<dbReference type="Proteomes" id="UP000248044">
    <property type="component" value="Chromosome"/>
</dbReference>
<proteinExistence type="predicted"/>
<organism evidence="1 2">
    <name type="scientific">Acidianus brierleyi</name>
    <dbReference type="NCBI Taxonomy" id="41673"/>
    <lineage>
        <taxon>Archaea</taxon>
        <taxon>Thermoproteota</taxon>
        <taxon>Thermoprotei</taxon>
        <taxon>Sulfolobales</taxon>
        <taxon>Sulfolobaceae</taxon>
        <taxon>Acidianus</taxon>
    </lineage>
</organism>
<protein>
    <submittedName>
        <fullName evidence="1">Uncharacterized protein</fullName>
    </submittedName>
</protein>
<name>A0A2U9ID33_9CREN</name>
<reference evidence="1 2" key="1">
    <citation type="submission" date="2018-05" db="EMBL/GenBank/DDBJ databases">
        <title>Complete Genome Sequences of Extremely Thermoacidophilic, Metal-Mobilizing Type-Strain Members of the Archaeal Family Sulfolobaceae: Acidianus brierleyi DSM-1651T, Acidianus sulfidivorans DSM-18786T, Metallosphaera hakonensis DSM-7519T, and Metallosphaera prunae DSM-10039T.</title>
        <authorList>
            <person name="Counts J.A."/>
            <person name="Kelly R.M."/>
        </authorList>
    </citation>
    <scope>NUCLEOTIDE SEQUENCE [LARGE SCALE GENOMIC DNA]</scope>
    <source>
        <strain evidence="1 2">DSM 1651</strain>
    </source>
</reference>
<dbReference type="KEGG" id="abri:DFR85_04060"/>
<dbReference type="OrthoDB" id="21357at2157"/>
<dbReference type="RefSeq" id="WP_110269800.1">
    <property type="nucleotide sequence ID" value="NZ_CP029289.2"/>
</dbReference>
<gene>
    <name evidence="1" type="ORF">DFR85_04060</name>
</gene>
<dbReference type="EMBL" id="CP029289">
    <property type="protein sequence ID" value="AWR93916.1"/>
    <property type="molecule type" value="Genomic_DNA"/>
</dbReference>
<dbReference type="AlphaFoldDB" id="A0A2U9ID33"/>
<evidence type="ECO:0000313" key="2">
    <source>
        <dbReference type="Proteomes" id="UP000248044"/>
    </source>
</evidence>